<evidence type="ECO:0000313" key="2">
    <source>
        <dbReference type="Proteomes" id="UP000824782"/>
    </source>
</evidence>
<dbReference type="Proteomes" id="UP000824782">
    <property type="component" value="Unassembled WGS sequence"/>
</dbReference>
<gene>
    <name evidence="1" type="ORF">GDO81_001283</name>
</gene>
<protein>
    <submittedName>
        <fullName evidence="1">Uncharacterized protein</fullName>
    </submittedName>
</protein>
<organism evidence="1 2">
    <name type="scientific">Engystomops pustulosus</name>
    <name type="common">Tungara frog</name>
    <name type="synonym">Physalaemus pustulosus</name>
    <dbReference type="NCBI Taxonomy" id="76066"/>
    <lineage>
        <taxon>Eukaryota</taxon>
        <taxon>Metazoa</taxon>
        <taxon>Chordata</taxon>
        <taxon>Craniata</taxon>
        <taxon>Vertebrata</taxon>
        <taxon>Euteleostomi</taxon>
        <taxon>Amphibia</taxon>
        <taxon>Batrachia</taxon>
        <taxon>Anura</taxon>
        <taxon>Neobatrachia</taxon>
        <taxon>Hyloidea</taxon>
        <taxon>Leptodactylidae</taxon>
        <taxon>Leiuperinae</taxon>
        <taxon>Engystomops</taxon>
    </lineage>
</organism>
<dbReference type="AlphaFoldDB" id="A0AAV7DDH6"/>
<dbReference type="EMBL" id="WNYA01000001">
    <property type="protein sequence ID" value="KAG8594652.1"/>
    <property type="molecule type" value="Genomic_DNA"/>
</dbReference>
<proteinExistence type="predicted"/>
<reference evidence="1" key="1">
    <citation type="thesis" date="2020" institute="ProQuest LLC" country="789 East Eisenhower Parkway, Ann Arbor, MI, USA">
        <title>Comparative Genomics and Chromosome Evolution.</title>
        <authorList>
            <person name="Mudd A.B."/>
        </authorList>
    </citation>
    <scope>NUCLEOTIDE SEQUENCE</scope>
    <source>
        <strain evidence="1">237g6f4</strain>
        <tissue evidence="1">Blood</tissue>
    </source>
</reference>
<evidence type="ECO:0000313" key="1">
    <source>
        <dbReference type="EMBL" id="KAG8594652.1"/>
    </source>
</evidence>
<keyword evidence="2" id="KW-1185">Reference proteome</keyword>
<name>A0AAV7DDH6_ENGPU</name>
<sequence>MGLLSIQMVKVHQFESPGTFLEASIICMRNRHPMILYYSALNMAGHKELIQLPENCPFYRSIVIFCSTRKVLSFCM</sequence>
<accession>A0AAV7DDH6</accession>
<comment type="caution">
    <text evidence="1">The sequence shown here is derived from an EMBL/GenBank/DDBJ whole genome shotgun (WGS) entry which is preliminary data.</text>
</comment>